<sequence length="88" mass="10100">MESISIDPVVNNSIKLTENWLFNNGFVVLSKAINKQRLEIIAKKGNEKNFLVAYKRDRTGKENSSEETTYNIGQFNNHKMIPVVIQVM</sequence>
<dbReference type="EMBL" id="CAKMMG010000005">
    <property type="protein sequence ID" value="CAH1211616.1"/>
    <property type="molecule type" value="Genomic_DNA"/>
</dbReference>
<dbReference type="Proteomes" id="UP000838324">
    <property type="component" value="Unassembled WGS sequence"/>
</dbReference>
<reference evidence="1" key="1">
    <citation type="submission" date="2022-01" db="EMBL/GenBank/DDBJ databases">
        <authorList>
            <person name="Criscuolo A."/>
        </authorList>
    </citation>
    <scope>NUCLEOTIDE SEQUENCE</scope>
    <source>
        <strain evidence="1">CIP111892</strain>
    </source>
</reference>
<evidence type="ECO:0000313" key="2">
    <source>
        <dbReference type="Proteomes" id="UP000838324"/>
    </source>
</evidence>
<dbReference type="RefSeq" id="WP_236335346.1">
    <property type="nucleotide sequence ID" value="NZ_CAKMMG010000005.1"/>
</dbReference>
<keyword evidence="2" id="KW-1185">Reference proteome</keyword>
<comment type="caution">
    <text evidence="1">The sequence shown here is derived from an EMBL/GenBank/DDBJ whole genome shotgun (WGS) entry which is preliminary data.</text>
</comment>
<name>A0ABM9CEH7_9BACL</name>
<protein>
    <submittedName>
        <fullName evidence="1">Uncharacterized protein</fullName>
    </submittedName>
</protein>
<evidence type="ECO:0000313" key="1">
    <source>
        <dbReference type="EMBL" id="CAH1211616.1"/>
    </source>
</evidence>
<organism evidence="1 2">
    <name type="scientific">Paenibacillus auburnensis</name>
    <dbReference type="NCBI Taxonomy" id="2905649"/>
    <lineage>
        <taxon>Bacteria</taxon>
        <taxon>Bacillati</taxon>
        <taxon>Bacillota</taxon>
        <taxon>Bacilli</taxon>
        <taxon>Bacillales</taxon>
        <taxon>Paenibacillaceae</taxon>
        <taxon>Paenibacillus</taxon>
    </lineage>
</organism>
<gene>
    <name evidence="1" type="ORF">PAECIP111892_03608</name>
</gene>
<accession>A0ABM9CEH7</accession>
<proteinExistence type="predicted"/>